<dbReference type="InterPro" id="IPR007148">
    <property type="entry name" value="SSU_processome_Utp12"/>
</dbReference>
<dbReference type="SUPFAM" id="SSF50978">
    <property type="entry name" value="WD40 repeat-like"/>
    <property type="match status" value="1"/>
</dbReference>
<dbReference type="FunFam" id="2.130.10.10:FF:000178">
    <property type="entry name" value="WD repeat domain 3"/>
    <property type="match status" value="1"/>
</dbReference>
<dbReference type="Pfam" id="PF25173">
    <property type="entry name" value="Beta-prop_WDR3_1st"/>
    <property type="match status" value="1"/>
</dbReference>
<dbReference type="PANTHER" id="PTHR19853:SF0">
    <property type="entry name" value="WD REPEAT-CONTAINING PROTEIN 3"/>
    <property type="match status" value="1"/>
</dbReference>
<feature type="repeat" description="WD" evidence="6">
    <location>
        <begin position="628"/>
        <end position="660"/>
    </location>
</feature>
<dbReference type="GO" id="GO:0030490">
    <property type="term" value="P:maturation of SSU-rRNA"/>
    <property type="evidence" value="ECO:0007669"/>
    <property type="project" value="TreeGrafter"/>
</dbReference>
<feature type="repeat" description="WD" evidence="6">
    <location>
        <begin position="586"/>
        <end position="627"/>
    </location>
</feature>
<dbReference type="CDD" id="cd00200">
    <property type="entry name" value="WD40"/>
    <property type="match status" value="2"/>
</dbReference>
<evidence type="ECO:0000256" key="2">
    <source>
        <dbReference type="ARBA" id="ARBA00022574"/>
    </source>
</evidence>
<dbReference type="PROSITE" id="PS00678">
    <property type="entry name" value="WD_REPEATS_1"/>
    <property type="match status" value="3"/>
</dbReference>
<comment type="similarity">
    <text evidence="5">Belongs to the WD repeat WDR3/UTP12 family.</text>
</comment>
<feature type="repeat" description="WD" evidence="6">
    <location>
        <begin position="670"/>
        <end position="702"/>
    </location>
</feature>
<dbReference type="FunFam" id="2.130.10.10:FF:000157">
    <property type="entry name" value="WD repeat domain 3"/>
    <property type="match status" value="1"/>
</dbReference>
<evidence type="ECO:0000313" key="9">
    <source>
        <dbReference type="EMBL" id="CUS09127.1"/>
    </source>
</evidence>
<dbReference type="Gene3D" id="2.130.10.10">
    <property type="entry name" value="YVTN repeat-like/Quinoprotein amine dehydrogenase"/>
    <property type="match status" value="5"/>
</dbReference>
<evidence type="ECO:0000256" key="5">
    <source>
        <dbReference type="ARBA" id="ARBA00038229"/>
    </source>
</evidence>
<dbReference type="EMBL" id="LN891098">
    <property type="protein sequence ID" value="CUS09127.1"/>
    <property type="molecule type" value="Genomic_DNA"/>
</dbReference>
<dbReference type="Proteomes" id="UP001412239">
    <property type="component" value="Unassembled WGS sequence"/>
</dbReference>
<dbReference type="InterPro" id="IPR015943">
    <property type="entry name" value="WD40/YVTN_repeat-like_dom_sf"/>
</dbReference>
<dbReference type="InterPro" id="IPR019775">
    <property type="entry name" value="WD40_repeat_CS"/>
</dbReference>
<dbReference type="InterPro" id="IPR020472">
    <property type="entry name" value="WD40_PAC1"/>
</dbReference>
<name>A0A292PRN4_9PEZI</name>
<feature type="repeat" description="WD" evidence="6">
    <location>
        <begin position="111"/>
        <end position="144"/>
    </location>
</feature>
<feature type="repeat" description="WD" evidence="6">
    <location>
        <begin position="260"/>
        <end position="301"/>
    </location>
</feature>
<dbReference type="Pfam" id="PF04003">
    <property type="entry name" value="Utp12"/>
    <property type="match status" value="1"/>
</dbReference>
<feature type="repeat" description="WD" evidence="6">
    <location>
        <begin position="181"/>
        <end position="203"/>
    </location>
</feature>
<dbReference type="AlphaFoldDB" id="A0A292PRN4"/>
<feature type="domain" description="Small-subunit processome Utp12" evidence="8">
    <location>
        <begin position="805"/>
        <end position="907"/>
    </location>
</feature>
<feature type="repeat" description="WD" evidence="6">
    <location>
        <begin position="84"/>
        <end position="110"/>
    </location>
</feature>
<comment type="subcellular location">
    <subcellularLocation>
        <location evidence="1">Nucleus</location>
        <location evidence="1">Nucleolus</location>
    </subcellularLocation>
</comment>
<feature type="compositionally biased region" description="Basic and acidic residues" evidence="7">
    <location>
        <begin position="311"/>
        <end position="327"/>
    </location>
</feature>
<dbReference type="PROSITE" id="PS50082">
    <property type="entry name" value="WD_REPEATS_2"/>
    <property type="match status" value="9"/>
</dbReference>
<protein>
    <recommendedName>
        <fullName evidence="8">Small-subunit processome Utp12 domain-containing protein</fullName>
    </recommendedName>
</protein>
<dbReference type="GO" id="GO:0030515">
    <property type="term" value="F:snoRNA binding"/>
    <property type="evidence" value="ECO:0007669"/>
    <property type="project" value="TreeGrafter"/>
</dbReference>
<dbReference type="InterPro" id="IPR051570">
    <property type="entry name" value="TBC1_cilium_biogenesis"/>
</dbReference>
<dbReference type="PANTHER" id="PTHR19853">
    <property type="entry name" value="WD REPEAT CONTAINING PROTEIN 3 WDR3"/>
    <property type="match status" value="1"/>
</dbReference>
<dbReference type="PROSITE" id="PS50294">
    <property type="entry name" value="WD_REPEATS_REGION"/>
    <property type="match status" value="6"/>
</dbReference>
<keyword evidence="2 6" id="KW-0853">WD repeat</keyword>
<dbReference type="Pfam" id="PF00400">
    <property type="entry name" value="WD40"/>
    <property type="match status" value="1"/>
</dbReference>
<organism evidence="9 10">
    <name type="scientific">Tuber aestivum</name>
    <name type="common">summer truffle</name>
    <dbReference type="NCBI Taxonomy" id="59557"/>
    <lineage>
        <taxon>Eukaryota</taxon>
        <taxon>Fungi</taxon>
        <taxon>Dikarya</taxon>
        <taxon>Ascomycota</taxon>
        <taxon>Pezizomycotina</taxon>
        <taxon>Pezizomycetes</taxon>
        <taxon>Pezizales</taxon>
        <taxon>Tuberaceae</taxon>
        <taxon>Tuber</taxon>
    </lineage>
</organism>
<accession>A0A292PRN4</accession>
<evidence type="ECO:0000259" key="8">
    <source>
        <dbReference type="Pfam" id="PF04003"/>
    </source>
</evidence>
<dbReference type="PRINTS" id="PR00320">
    <property type="entry name" value="GPROTEINBRPT"/>
</dbReference>
<dbReference type="GO" id="GO:0032040">
    <property type="term" value="C:small-subunit processome"/>
    <property type="evidence" value="ECO:0007669"/>
    <property type="project" value="TreeGrafter"/>
</dbReference>
<gene>
    <name evidence="9" type="ORF">GSTUAT00006841001</name>
</gene>
<feature type="repeat" description="WD" evidence="6">
    <location>
        <begin position="487"/>
        <end position="521"/>
    </location>
</feature>
<keyword evidence="10" id="KW-1185">Reference proteome</keyword>
<evidence type="ECO:0000256" key="1">
    <source>
        <dbReference type="ARBA" id="ARBA00004604"/>
    </source>
</evidence>
<feature type="region of interest" description="Disordered" evidence="7">
    <location>
        <begin position="302"/>
        <end position="327"/>
    </location>
</feature>
<keyword evidence="4" id="KW-0539">Nucleus</keyword>
<dbReference type="GO" id="GO:0034388">
    <property type="term" value="C:Pwp2p-containing subcomplex of 90S preribosome"/>
    <property type="evidence" value="ECO:0007669"/>
    <property type="project" value="TreeGrafter"/>
</dbReference>
<evidence type="ECO:0000256" key="3">
    <source>
        <dbReference type="ARBA" id="ARBA00022737"/>
    </source>
</evidence>
<feature type="repeat" description="WD" evidence="6">
    <location>
        <begin position="406"/>
        <end position="446"/>
    </location>
</feature>
<evidence type="ECO:0000256" key="4">
    <source>
        <dbReference type="ARBA" id="ARBA00023242"/>
    </source>
</evidence>
<dbReference type="SUPFAM" id="SSF117289">
    <property type="entry name" value="Nucleoporin domain"/>
    <property type="match status" value="1"/>
</dbReference>
<evidence type="ECO:0000256" key="7">
    <source>
        <dbReference type="SAM" id="MobiDB-lite"/>
    </source>
</evidence>
<reference evidence="9" key="1">
    <citation type="submission" date="2015-10" db="EMBL/GenBank/DDBJ databases">
        <authorList>
            <person name="Regsiter A."/>
            <person name="william w."/>
        </authorList>
    </citation>
    <scope>NUCLEOTIDE SEQUENCE</scope>
    <source>
        <strain evidence="9">Montdore</strain>
    </source>
</reference>
<evidence type="ECO:0000313" key="10">
    <source>
        <dbReference type="Proteomes" id="UP001412239"/>
    </source>
</evidence>
<keyword evidence="3" id="KW-0677">Repeat</keyword>
<dbReference type="InterPro" id="IPR001680">
    <property type="entry name" value="WD40_rpt"/>
</dbReference>
<sequence length="940" mass="104336">MVKSYLRFEHSSTFGVVVTGTANTVWAAEATALAQTKTTSAGRAIAPANEEVLVWDIKKGEFLSRWRDGKCKAVVSAIAQSRTDKDVFAVGYADGSIRLWDSKTSTVVISFNGHRSAVSALAFDHSGTRLASGSKDAHVIVWDLVSEVGLYRLKGHKDQVAEVGFLKGPEEVEGGNAEGWLVSAGKDTLIKLWDLSTQHCVETHVAHHGECWAMALSPDERGCITAGNGGELKVWAIDTAGLASRVRGRSDCLIDRGTLYRQNKDKAISVTFHPNSNFVASHGADKSVEIWRIRTEDEVKKALKRRRKRKEGKESKRDKTEKTGGEGDNIAHAEVADIFVSYVAVRTGGKVRSVDWTTRGGKNAVQILVACTNNTLEYYDIRKPAKKEGRKEQEVPEYNKLYAVELPGHRTDIRALSLSSDDRMLASASSSALKIWNVRTSACIRTFECGYALSCSFLPGDKIVVVGTKTGEIELFDVASSAMIESVKAHEASIWSLQVHPDGKSIVTGSADKNAKFWDFRIMQENVPGTKRTTPRLKLVQTRVLKLSDDILSARYSPNGKILALALLDNTVKVFFADTLKHLLNLYGHKLPVLNMDISSDSKLIATCSADKNVKIWGLDFGDCHKSFFAHQDSVMQVVFERNSHNFFSAGKDRLIKYWDGDKFENIIKMDGHFGEIWALAIGKVSEIVVSASHDKSIRVWEQTDDEIFLEEEREKELEELYESTLTTSLGQDETQDENGPEVTSAGKQTIETLMAGERIMEALDLGMADMTMMKEYAAAKIEKPKLALPPRNPLYIALGGISAETHLLNTIQKIKASHLQDALLVLPFDKVAPFLIFLDIFASREWNIPLTCRILFFLLKTHHKQIVATKTMRVLLSSIRKNLRTALKSQKDQMGFNLAAVRFVKNSVEAAGKSDFVDEEALREMEEKGRKKRAFATLA</sequence>
<proteinExistence type="inferred from homology"/>
<feature type="region of interest" description="Disordered" evidence="7">
    <location>
        <begin position="726"/>
        <end position="748"/>
    </location>
</feature>
<dbReference type="Pfam" id="PF25172">
    <property type="entry name" value="Beta-prop_WDR3_2nd"/>
    <property type="match status" value="1"/>
</dbReference>
<evidence type="ECO:0000256" key="6">
    <source>
        <dbReference type="PROSITE-ProRule" id="PRU00221"/>
    </source>
</evidence>
<dbReference type="InterPro" id="IPR036322">
    <property type="entry name" value="WD40_repeat_dom_sf"/>
</dbReference>
<dbReference type="SMART" id="SM00320">
    <property type="entry name" value="WD40"/>
    <property type="match status" value="12"/>
</dbReference>